<evidence type="ECO:0000259" key="8">
    <source>
        <dbReference type="Pfam" id="PF17676"/>
    </source>
</evidence>
<dbReference type="Pfam" id="PF17676">
    <property type="entry name" value="Peptidase_S66C"/>
    <property type="match status" value="1"/>
</dbReference>
<dbReference type="Pfam" id="PF02016">
    <property type="entry name" value="Peptidase_S66"/>
    <property type="match status" value="1"/>
</dbReference>
<dbReference type="OrthoDB" id="9807329at2"/>
<keyword evidence="10" id="KW-1185">Reference proteome</keyword>
<dbReference type="eggNOG" id="COG1619">
    <property type="taxonomic scope" value="Bacteria"/>
</dbReference>
<dbReference type="InterPro" id="IPR003507">
    <property type="entry name" value="S66_fam"/>
</dbReference>
<feature type="domain" description="LD-carboxypeptidase N-terminal" evidence="7">
    <location>
        <begin position="12"/>
        <end position="128"/>
    </location>
</feature>
<dbReference type="InterPro" id="IPR040449">
    <property type="entry name" value="Peptidase_S66_N"/>
</dbReference>
<dbReference type="PANTHER" id="PTHR30237">
    <property type="entry name" value="MURAMOYLTETRAPEPTIDE CARBOXYPEPTIDASE"/>
    <property type="match status" value="1"/>
</dbReference>
<keyword evidence="5" id="KW-0720">Serine protease</keyword>
<sequence length="305" mass="33730">MIANKLLPGDTIGIVSPASPEDRNVIDKGIKHLETLGFKIKLGKSIYSRTGFLAGSDEERALDLMNMFLDPQVSMILCIRGGYGTMRLLPYLDFDIIKANPKIFMGYSDITTLLNIIYQKTGLITFHGPMLTSNISEKYTLNSFLETITKSTYPYTLNNPYYLPVECSVRGISEGSIIGGNLCLLCSTLGTPYEIDTKGKILFLEEIGEAPYKIDRMLTQLNLSGKLSECSGFILGQFKGCGLSNYNRSFTLDEVLETQIFSLKKPTINHIMSGHSYPKLTLPIGAKARIDSTLGKIVILDPVLQ</sequence>
<dbReference type="PIRSF" id="PIRSF028757">
    <property type="entry name" value="LD-carboxypeptidase"/>
    <property type="match status" value="1"/>
</dbReference>
<dbReference type="GO" id="GO:0008236">
    <property type="term" value="F:serine-type peptidase activity"/>
    <property type="evidence" value="ECO:0007669"/>
    <property type="project" value="UniProtKB-KW"/>
</dbReference>
<dbReference type="EMBL" id="HG917868">
    <property type="protein sequence ID" value="CDM67320.1"/>
    <property type="molecule type" value="Genomic_DNA"/>
</dbReference>
<reference evidence="9 10" key="1">
    <citation type="submission" date="2013-11" db="EMBL/GenBank/DDBJ databases">
        <title>Complete genome sequence of Clostridum sp. M2/40.</title>
        <authorList>
            <person name="Wibberg D."/>
            <person name="Puehler A."/>
            <person name="Schlueter A."/>
        </authorList>
    </citation>
    <scope>NUCLEOTIDE SEQUENCE [LARGE SCALE GENOMIC DNA]</scope>
    <source>
        <strain evidence="10">M2/40</strain>
    </source>
</reference>
<gene>
    <name evidence="9" type="primary">ykfA</name>
    <name evidence="9" type="ORF">CM240_0146</name>
</gene>
<evidence type="ECO:0000259" key="7">
    <source>
        <dbReference type="Pfam" id="PF02016"/>
    </source>
</evidence>
<evidence type="ECO:0000256" key="3">
    <source>
        <dbReference type="ARBA" id="ARBA00022670"/>
    </source>
</evidence>
<feature type="active site" description="Nucleophile" evidence="6">
    <location>
        <position position="108"/>
    </location>
</feature>
<dbReference type="GO" id="GO:0004180">
    <property type="term" value="F:carboxypeptidase activity"/>
    <property type="evidence" value="ECO:0007669"/>
    <property type="project" value="UniProtKB-KW"/>
</dbReference>
<proteinExistence type="inferred from homology"/>
<dbReference type="InterPro" id="IPR029062">
    <property type="entry name" value="Class_I_gatase-like"/>
</dbReference>
<dbReference type="Proteomes" id="UP000019426">
    <property type="component" value="Chromosome M2/40_rep1"/>
</dbReference>
<name>W6SCH3_9CLOT</name>
<dbReference type="InterPro" id="IPR027461">
    <property type="entry name" value="Carboxypeptidase_A_C_sf"/>
</dbReference>
<keyword evidence="3" id="KW-0645">Protease</keyword>
<feature type="active site" description="Charge relay system" evidence="6">
    <location>
        <position position="275"/>
    </location>
</feature>
<keyword evidence="2 9" id="KW-0121">Carboxypeptidase</keyword>
<comment type="similarity">
    <text evidence="1">Belongs to the peptidase S66 family.</text>
</comment>
<evidence type="ECO:0000313" key="10">
    <source>
        <dbReference type="Proteomes" id="UP000019426"/>
    </source>
</evidence>
<dbReference type="Gene3D" id="3.40.50.10740">
    <property type="entry name" value="Class I glutamine amidotransferase-like"/>
    <property type="match status" value="1"/>
</dbReference>
<dbReference type="CDD" id="cd07025">
    <property type="entry name" value="Peptidase_S66"/>
    <property type="match status" value="1"/>
</dbReference>
<feature type="active site" description="Charge relay system" evidence="6">
    <location>
        <position position="205"/>
    </location>
</feature>
<dbReference type="STRING" id="1216932.CM240_0146"/>
<protein>
    <submittedName>
        <fullName evidence="9">Peptidase U61 LD-carboxypeptidase</fullName>
        <ecNumber evidence="9">3.4.16.-</ecNumber>
    </submittedName>
</protein>
<dbReference type="KEGG" id="clt:CM240_0146"/>
<dbReference type="PATRIC" id="fig|1216932.3.peg.128"/>
<dbReference type="GO" id="GO:0006508">
    <property type="term" value="P:proteolysis"/>
    <property type="evidence" value="ECO:0007669"/>
    <property type="project" value="UniProtKB-KW"/>
</dbReference>
<evidence type="ECO:0000256" key="2">
    <source>
        <dbReference type="ARBA" id="ARBA00022645"/>
    </source>
</evidence>
<accession>W6SCH3</accession>
<dbReference type="AlphaFoldDB" id="W6SCH3"/>
<dbReference type="RefSeq" id="WP_044035794.1">
    <property type="nucleotide sequence ID" value="NZ_HG917868.1"/>
</dbReference>
<evidence type="ECO:0000256" key="1">
    <source>
        <dbReference type="ARBA" id="ARBA00010233"/>
    </source>
</evidence>
<dbReference type="InterPro" id="IPR027478">
    <property type="entry name" value="LdcA_N"/>
</dbReference>
<dbReference type="SUPFAM" id="SSF141986">
    <property type="entry name" value="LD-carboxypeptidase A C-terminal domain-like"/>
    <property type="match status" value="1"/>
</dbReference>
<dbReference type="SUPFAM" id="SSF52317">
    <property type="entry name" value="Class I glutamine amidotransferase-like"/>
    <property type="match status" value="1"/>
</dbReference>
<organism evidence="9 10">
    <name type="scientific">Clostridium bornimense</name>
    <dbReference type="NCBI Taxonomy" id="1216932"/>
    <lineage>
        <taxon>Bacteria</taxon>
        <taxon>Bacillati</taxon>
        <taxon>Bacillota</taxon>
        <taxon>Clostridia</taxon>
        <taxon>Eubacteriales</taxon>
        <taxon>Clostridiaceae</taxon>
        <taxon>Clostridium</taxon>
    </lineage>
</organism>
<evidence type="ECO:0000256" key="5">
    <source>
        <dbReference type="ARBA" id="ARBA00022825"/>
    </source>
</evidence>
<dbReference type="PANTHER" id="PTHR30237:SF2">
    <property type="entry name" value="MUREIN TETRAPEPTIDE CARBOXYPEPTIDASE"/>
    <property type="match status" value="1"/>
</dbReference>
<evidence type="ECO:0000256" key="6">
    <source>
        <dbReference type="PIRSR" id="PIRSR028757-1"/>
    </source>
</evidence>
<dbReference type="HOGENOM" id="CLU_034346_3_1_9"/>
<dbReference type="InterPro" id="IPR040921">
    <property type="entry name" value="Peptidase_S66C"/>
</dbReference>
<dbReference type="EC" id="3.4.16.-" evidence="9"/>
<evidence type="ECO:0000313" key="9">
    <source>
        <dbReference type="EMBL" id="CDM67320.1"/>
    </source>
</evidence>
<keyword evidence="4 9" id="KW-0378">Hydrolase</keyword>
<feature type="domain" description="LD-carboxypeptidase C-terminal" evidence="8">
    <location>
        <begin position="174"/>
        <end position="290"/>
    </location>
</feature>
<dbReference type="Gene3D" id="3.50.30.60">
    <property type="entry name" value="LD-carboxypeptidase A C-terminal domain-like"/>
    <property type="match status" value="1"/>
</dbReference>
<evidence type="ECO:0000256" key="4">
    <source>
        <dbReference type="ARBA" id="ARBA00022801"/>
    </source>
</evidence>